<proteinExistence type="predicted"/>
<dbReference type="SUPFAM" id="SSF50891">
    <property type="entry name" value="Cyclophilin-like"/>
    <property type="match status" value="1"/>
</dbReference>
<dbReference type="Proteomes" id="UP000501868">
    <property type="component" value="Chromosome"/>
</dbReference>
<evidence type="ECO:0000259" key="2">
    <source>
        <dbReference type="Pfam" id="PF19200"/>
    </source>
</evidence>
<feature type="domain" description="6-phospho-N-acetylmuramidase C-terminal" evidence="1">
    <location>
        <begin position="262"/>
        <end position="371"/>
    </location>
</feature>
<evidence type="ECO:0000259" key="1">
    <source>
        <dbReference type="Pfam" id="PF05913"/>
    </source>
</evidence>
<dbReference type="InterPro" id="IPR008589">
    <property type="entry name" value="MupG"/>
</dbReference>
<feature type="domain" description="6-phospho-N-acetylmuramidase N-terminal" evidence="2">
    <location>
        <begin position="4"/>
        <end position="253"/>
    </location>
</feature>
<dbReference type="Gene3D" id="3.20.20.70">
    <property type="entry name" value="Aldolase class I"/>
    <property type="match status" value="1"/>
</dbReference>
<gene>
    <name evidence="3" type="ORF">HFZ78_01265</name>
</gene>
<dbReference type="Pfam" id="PF19200">
    <property type="entry name" value="MupG_N"/>
    <property type="match status" value="1"/>
</dbReference>
<dbReference type="InterPro" id="IPR043894">
    <property type="entry name" value="MupG_C"/>
</dbReference>
<evidence type="ECO:0000313" key="3">
    <source>
        <dbReference type="EMBL" id="QIZ05549.1"/>
    </source>
</evidence>
<organism evidence="3 4">
    <name type="scientific">Priestia megaterium</name>
    <name type="common">Bacillus megaterium</name>
    <dbReference type="NCBI Taxonomy" id="1404"/>
    <lineage>
        <taxon>Bacteria</taxon>
        <taxon>Bacillati</taxon>
        <taxon>Bacillota</taxon>
        <taxon>Bacilli</taxon>
        <taxon>Bacillales</taxon>
        <taxon>Bacillaceae</taxon>
        <taxon>Priestia</taxon>
    </lineage>
</organism>
<dbReference type="Gene3D" id="2.40.100.10">
    <property type="entry name" value="Cyclophilin-like"/>
    <property type="match status" value="1"/>
</dbReference>
<dbReference type="SUPFAM" id="SSF51445">
    <property type="entry name" value="(Trans)glycosidases"/>
    <property type="match status" value="1"/>
</dbReference>
<dbReference type="AlphaFoldDB" id="A0A6H1NW92"/>
<reference evidence="3 4" key="1">
    <citation type="submission" date="2020-04" db="EMBL/GenBank/DDBJ databases">
        <title>Genome-Wide Identification of 5-Methylcytosine Sites in Bacterial Genomes By High-Throughput Sequencing of MspJI Restriction Fragments.</title>
        <authorList>
            <person name="Wu V."/>
        </authorList>
    </citation>
    <scope>NUCLEOTIDE SEQUENCE [LARGE SCALE GENOMIC DNA]</scope>
    <source>
        <strain evidence="3 4">S2</strain>
    </source>
</reference>
<dbReference type="InterPro" id="IPR017853">
    <property type="entry name" value="GH"/>
</dbReference>
<dbReference type="Pfam" id="PF05913">
    <property type="entry name" value="MupG_C"/>
    <property type="match status" value="1"/>
</dbReference>
<evidence type="ECO:0000313" key="4">
    <source>
        <dbReference type="Proteomes" id="UP000501868"/>
    </source>
</evidence>
<protein>
    <submittedName>
        <fullName evidence="3">DUF871 domain-containing protein</fullName>
    </submittedName>
</protein>
<sequence length="375" mass="41940">MRELGISVYPNFYPLDQIKDYLEKANSLGFKKVFVSLILNNHGFEGAEDVNANTWNEILNYCKELGMTVSADMNDEVFNELGCTLNDLTALQKMGITKLRIDGGFTSQEIALLSKNQQGIQIEVNASMSSSDNQNGSALRECREFLETIEKEGNIGQLTACHNFFPLPDTALSLEDIRPINDLFASFGVPVGGFIASQLSPKDLHHLGHGVCTIEKHRFLPCHIAMLELFANGFDDVLIGDSFADLSELIEMARCYKQDYIEIPVVFNQFVPQNTKMKIQESILISRVDQPANLIRATDTRGMEVPPCFCAPRGKYTVSVLNNRSAQYEGEVQISLKDLGQSVEHNVIGFVHPFAKDLLPYILAGKNKFRLVEYK</sequence>
<dbReference type="PANTHER" id="PTHR38435:SF2">
    <property type="entry name" value="DUF871 DOMAIN-CONTAINING PROTEIN"/>
    <property type="match status" value="1"/>
</dbReference>
<dbReference type="EMBL" id="CP051128">
    <property type="protein sequence ID" value="QIZ05549.1"/>
    <property type="molecule type" value="Genomic_DNA"/>
</dbReference>
<dbReference type="InterPro" id="IPR013785">
    <property type="entry name" value="Aldolase_TIM"/>
</dbReference>
<dbReference type="InterPro" id="IPR043797">
    <property type="entry name" value="MupG_N"/>
</dbReference>
<dbReference type="PANTHER" id="PTHR38435">
    <property type="match status" value="1"/>
</dbReference>
<dbReference type="InterPro" id="IPR029000">
    <property type="entry name" value="Cyclophilin-like_dom_sf"/>
</dbReference>
<accession>A0A6H1NW92</accession>
<reference evidence="3 4" key="2">
    <citation type="submission" date="2020-04" db="EMBL/GenBank/DDBJ databases">
        <authorList>
            <person name="Fomenkov A."/>
            <person name="Anton B.P."/>
            <person name="Roberts R.J."/>
        </authorList>
    </citation>
    <scope>NUCLEOTIDE SEQUENCE [LARGE SCALE GENOMIC DNA]</scope>
    <source>
        <strain evidence="3 4">S2</strain>
    </source>
</reference>
<name>A0A6H1NW92_PRIMG</name>